<dbReference type="EMBL" id="LAZR01021333">
    <property type="protein sequence ID" value="KKL85699.1"/>
    <property type="molecule type" value="Genomic_DNA"/>
</dbReference>
<evidence type="ECO:0000313" key="1">
    <source>
        <dbReference type="EMBL" id="KKL85699.1"/>
    </source>
</evidence>
<dbReference type="EMBL" id="LAZR01018797">
    <property type="protein sequence ID" value="KKL94943.1"/>
    <property type="molecule type" value="Genomic_DNA"/>
</dbReference>
<organism evidence="2">
    <name type="scientific">marine sediment metagenome</name>
    <dbReference type="NCBI Taxonomy" id="412755"/>
    <lineage>
        <taxon>unclassified sequences</taxon>
        <taxon>metagenomes</taxon>
        <taxon>ecological metagenomes</taxon>
    </lineage>
</organism>
<protein>
    <submittedName>
        <fullName evidence="2">Uncharacterized protein</fullName>
    </submittedName>
</protein>
<proteinExistence type="predicted"/>
<sequence length="84" mass="9390">GDMSTQHTALPWTPATILHIALAKDVDFAVRAVNNFYPLLDLTEKLAILAETIEGGESPSIFYWLKVRDEARDAIERAKEAPHE</sequence>
<accession>A0A0F9G894</accession>
<name>A0A0F9G894_9ZZZZ</name>
<reference evidence="2" key="1">
    <citation type="journal article" date="2015" name="Nature">
        <title>Complex archaea that bridge the gap between prokaryotes and eukaryotes.</title>
        <authorList>
            <person name="Spang A."/>
            <person name="Saw J.H."/>
            <person name="Jorgensen S.L."/>
            <person name="Zaremba-Niedzwiedzka K."/>
            <person name="Martijn J."/>
            <person name="Lind A.E."/>
            <person name="van Eijk R."/>
            <person name="Schleper C."/>
            <person name="Guy L."/>
            <person name="Ettema T.J."/>
        </authorList>
    </citation>
    <scope>NUCLEOTIDE SEQUENCE</scope>
</reference>
<dbReference type="AlphaFoldDB" id="A0A0F9G894"/>
<evidence type="ECO:0000313" key="2">
    <source>
        <dbReference type="EMBL" id="KKL94943.1"/>
    </source>
</evidence>
<comment type="caution">
    <text evidence="2">The sequence shown here is derived from an EMBL/GenBank/DDBJ whole genome shotgun (WGS) entry which is preliminary data.</text>
</comment>
<gene>
    <name evidence="2" type="ORF">LCGC14_1859560</name>
    <name evidence="1" type="ORF">LCGC14_1952070</name>
</gene>
<feature type="non-terminal residue" evidence="2">
    <location>
        <position position="1"/>
    </location>
</feature>